<keyword evidence="1" id="KW-0812">Transmembrane</keyword>
<keyword evidence="1" id="KW-0472">Membrane</keyword>
<dbReference type="RefSeq" id="WP_121672830.1">
    <property type="nucleotide sequence ID" value="NZ_BMXM01000004.1"/>
</dbReference>
<feature type="transmembrane region" description="Helical" evidence="1">
    <location>
        <begin position="83"/>
        <end position="104"/>
    </location>
</feature>
<accession>A0A3L6ZW40</accession>
<feature type="transmembrane region" description="Helical" evidence="1">
    <location>
        <begin position="125"/>
        <end position="153"/>
    </location>
</feature>
<dbReference type="EMBL" id="RCUV01000008">
    <property type="protein sequence ID" value="RLP71312.1"/>
    <property type="molecule type" value="Genomic_DNA"/>
</dbReference>
<name>A0A3L6ZW40_9MICO</name>
<feature type="transmembrane region" description="Helical" evidence="1">
    <location>
        <begin position="245"/>
        <end position="269"/>
    </location>
</feature>
<gene>
    <name evidence="2" type="ORF">D9V29_08105</name>
</gene>
<evidence type="ECO:0000313" key="3">
    <source>
        <dbReference type="Proteomes" id="UP000270299"/>
    </source>
</evidence>
<sequence>MFRAEMLKLTTTRATKAAVAVGVAGLIATQVTLVTVLPALASGAIGPGREALGDDLPAFDLTTGAAQLAAVSPLGSSTGAGSIGIAVLAVLILGVLAGTTDYRFGGIVPTALAQPRRGRILTAKVLATALAGLVVGVTYAAVSLGTLLVSLLLARTELAASPLELAGVLGGGALAVALFALLGLAIGILARSQLAGVLVMLGILLFELIAQAIIQLVTGTLPAWAQLMPLSLGQAAVSSGATGGIPPVTAVAALAALVAVVVAAAGVALRSRDI</sequence>
<proteinExistence type="predicted"/>
<feature type="transmembrane region" description="Helical" evidence="1">
    <location>
        <begin position="197"/>
        <end position="225"/>
    </location>
</feature>
<evidence type="ECO:0008006" key="4">
    <source>
        <dbReference type="Google" id="ProtNLM"/>
    </source>
</evidence>
<keyword evidence="3" id="KW-1185">Reference proteome</keyword>
<keyword evidence="1" id="KW-1133">Transmembrane helix</keyword>
<feature type="transmembrane region" description="Helical" evidence="1">
    <location>
        <begin position="165"/>
        <end position="190"/>
    </location>
</feature>
<dbReference type="OrthoDB" id="4945933at2"/>
<protein>
    <recommendedName>
        <fullName evidence="4">ABC transporter permease</fullName>
    </recommendedName>
</protein>
<evidence type="ECO:0000256" key="1">
    <source>
        <dbReference type="SAM" id="Phobius"/>
    </source>
</evidence>
<dbReference type="Proteomes" id="UP000270299">
    <property type="component" value="Unassembled WGS sequence"/>
</dbReference>
<reference evidence="2 3" key="1">
    <citation type="submission" date="2018-10" db="EMBL/GenBank/DDBJ databases">
        <authorList>
            <person name="Li J."/>
        </authorList>
    </citation>
    <scope>NUCLEOTIDE SEQUENCE [LARGE SCALE GENOMIC DNA]</scope>
    <source>
        <strain evidence="2 3">CCTCC AB209002</strain>
    </source>
</reference>
<organism evidence="2 3">
    <name type="scientific">Mycetocola manganoxydans</name>
    <dbReference type="NCBI Taxonomy" id="699879"/>
    <lineage>
        <taxon>Bacteria</taxon>
        <taxon>Bacillati</taxon>
        <taxon>Actinomycetota</taxon>
        <taxon>Actinomycetes</taxon>
        <taxon>Micrococcales</taxon>
        <taxon>Microbacteriaceae</taxon>
        <taxon>Mycetocola</taxon>
    </lineage>
</organism>
<dbReference type="AlphaFoldDB" id="A0A3L6ZW40"/>
<comment type="caution">
    <text evidence="2">The sequence shown here is derived from an EMBL/GenBank/DDBJ whole genome shotgun (WGS) entry which is preliminary data.</text>
</comment>
<evidence type="ECO:0000313" key="2">
    <source>
        <dbReference type="EMBL" id="RLP71312.1"/>
    </source>
</evidence>